<dbReference type="CDD" id="cd19076">
    <property type="entry name" value="AKR_AKR13A_13D"/>
    <property type="match status" value="1"/>
</dbReference>
<protein>
    <submittedName>
        <fullName evidence="3">Aryl-alcohol dehydrogenase-like predicted oxidoreductase</fullName>
    </submittedName>
</protein>
<dbReference type="Gene3D" id="3.20.20.100">
    <property type="entry name" value="NADP-dependent oxidoreductase domain"/>
    <property type="match status" value="1"/>
</dbReference>
<evidence type="ECO:0000313" key="4">
    <source>
        <dbReference type="Proteomes" id="UP000521922"/>
    </source>
</evidence>
<dbReference type="EMBL" id="JACCBB010000001">
    <property type="protein sequence ID" value="NYD22102.1"/>
    <property type="molecule type" value="Genomic_DNA"/>
</dbReference>
<organism evidence="3 4">
    <name type="scientific">Kineococcus aurantiacus</name>
    <dbReference type="NCBI Taxonomy" id="37633"/>
    <lineage>
        <taxon>Bacteria</taxon>
        <taxon>Bacillati</taxon>
        <taxon>Actinomycetota</taxon>
        <taxon>Actinomycetes</taxon>
        <taxon>Kineosporiales</taxon>
        <taxon>Kineosporiaceae</taxon>
        <taxon>Kineococcus</taxon>
    </lineage>
</organism>
<keyword evidence="1" id="KW-0560">Oxidoreductase</keyword>
<dbReference type="AlphaFoldDB" id="A0A7Y9J075"/>
<dbReference type="GO" id="GO:0005737">
    <property type="term" value="C:cytoplasm"/>
    <property type="evidence" value="ECO:0007669"/>
    <property type="project" value="TreeGrafter"/>
</dbReference>
<name>A0A7Y9J075_9ACTN</name>
<evidence type="ECO:0000256" key="1">
    <source>
        <dbReference type="ARBA" id="ARBA00023002"/>
    </source>
</evidence>
<feature type="domain" description="NADP-dependent oxidoreductase" evidence="2">
    <location>
        <begin position="28"/>
        <end position="319"/>
    </location>
</feature>
<comment type="caution">
    <text evidence="3">The sequence shown here is derived from an EMBL/GenBank/DDBJ whole genome shotgun (WGS) entry which is preliminary data.</text>
</comment>
<proteinExistence type="predicted"/>
<dbReference type="Pfam" id="PF00248">
    <property type="entry name" value="Aldo_ket_red"/>
    <property type="match status" value="1"/>
</dbReference>
<dbReference type="RefSeq" id="WP_179750840.1">
    <property type="nucleotide sequence ID" value="NZ_BAAAGN010000005.1"/>
</dbReference>
<dbReference type="PANTHER" id="PTHR43625">
    <property type="entry name" value="AFLATOXIN B1 ALDEHYDE REDUCTASE"/>
    <property type="match status" value="1"/>
</dbReference>
<sequence>MTDHLPTRVPTRVLGSAANGTALPVSALGLGCMGMSEFYGAGDEQESLATIAAFLDAGGTFLDTADMYGPFTNEQLVGRAVAGRRDEVVLATKFGNERFPDGTRRVNGRPEYVHAACRASLQRLGVDHVDLYYQHRVDPDVPVEETWGAMAELVRDGLVRHLGISEAAPATIRRAHATHPVTAVQTEWSLWTRDVEENGVLATTRELGVGFVPYSPLGRGFLSGTIRSVDDLADDDFRRANPRFQGENFARNLQLVEEVRALAAGLGVSAGQVALAWLSAQGEDVVPIPGTKRRGYLAENLASLDVQLSAQDLARLDAVLPVGATAGERYPDMSSVHR</sequence>
<reference evidence="3 4" key="1">
    <citation type="submission" date="2020-07" db="EMBL/GenBank/DDBJ databases">
        <title>Sequencing the genomes of 1000 actinobacteria strains.</title>
        <authorList>
            <person name="Klenk H.-P."/>
        </authorList>
    </citation>
    <scope>NUCLEOTIDE SEQUENCE [LARGE SCALE GENOMIC DNA]</scope>
    <source>
        <strain evidence="3 4">DSM 7487</strain>
    </source>
</reference>
<dbReference type="Proteomes" id="UP000521922">
    <property type="component" value="Unassembled WGS sequence"/>
</dbReference>
<gene>
    <name evidence="3" type="ORF">BJ968_001642</name>
</gene>
<dbReference type="PANTHER" id="PTHR43625:SF40">
    <property type="entry name" value="ALDO-KETO REDUCTASE YAKC [NADP(+)]"/>
    <property type="match status" value="1"/>
</dbReference>
<keyword evidence="4" id="KW-1185">Reference proteome</keyword>
<dbReference type="InterPro" id="IPR036812">
    <property type="entry name" value="NAD(P)_OxRdtase_dom_sf"/>
</dbReference>
<dbReference type="GO" id="GO:0016491">
    <property type="term" value="F:oxidoreductase activity"/>
    <property type="evidence" value="ECO:0007669"/>
    <property type="project" value="UniProtKB-KW"/>
</dbReference>
<accession>A0A7Y9J075</accession>
<evidence type="ECO:0000259" key="2">
    <source>
        <dbReference type="Pfam" id="PF00248"/>
    </source>
</evidence>
<dbReference type="SUPFAM" id="SSF51430">
    <property type="entry name" value="NAD(P)-linked oxidoreductase"/>
    <property type="match status" value="1"/>
</dbReference>
<dbReference type="InterPro" id="IPR023210">
    <property type="entry name" value="NADP_OxRdtase_dom"/>
</dbReference>
<dbReference type="InterPro" id="IPR050791">
    <property type="entry name" value="Aldo-Keto_reductase"/>
</dbReference>
<evidence type="ECO:0000313" key="3">
    <source>
        <dbReference type="EMBL" id="NYD22102.1"/>
    </source>
</evidence>